<dbReference type="SUPFAM" id="SSF50129">
    <property type="entry name" value="GroES-like"/>
    <property type="match status" value="1"/>
</dbReference>
<dbReference type="PANTHER" id="PTHR45033">
    <property type="match status" value="1"/>
</dbReference>
<dbReference type="Pfam" id="PF00107">
    <property type="entry name" value="ADH_zinc_N"/>
    <property type="match status" value="1"/>
</dbReference>
<protein>
    <submittedName>
        <fullName evidence="2">Putative zinc-type alcohol dehydrogenase-like protein YogA</fullName>
    </submittedName>
</protein>
<dbReference type="STRING" id="101091.A0A1C7NHZ2"/>
<dbReference type="Proteomes" id="UP000093000">
    <property type="component" value="Unassembled WGS sequence"/>
</dbReference>
<sequence>MVSVILSENPTTQTKYKYGFELKENKGTEVQSNQSVVKIKAAALNHRDFWILKGQYPGIKTGSVIGADGVAYVTKTDASNLRVGQRVLLNPGHGWDSDARGPERSFSILGLLPLIGTLTEEPVSINTEDLVACPDHLSNAEAAALPLAGLTAYRALFTKGLVQKGEHVLITGIGGGVALFALQFAVAAGAHVYVTSSSDEKIQKAIELGAKGGVNYKKEKPIDELKKLLGGNLLSAVIDGSGSSLCTAYPKIMRTGGILVCYGQTANTEGFPFTMGHVLKNIDARGSTMGSRREFKEMVEFVSQHKIKPVVSHVWHGLNAKSVDEAFATISNGEQFGKLVIEFESATGSPKL</sequence>
<name>A0A1C7NHZ2_9FUNG</name>
<dbReference type="EMBL" id="LUGH01000173">
    <property type="protein sequence ID" value="OBZ88136.1"/>
    <property type="molecule type" value="Genomic_DNA"/>
</dbReference>
<dbReference type="Gene3D" id="3.40.50.720">
    <property type="entry name" value="NAD(P)-binding Rossmann-like Domain"/>
    <property type="match status" value="1"/>
</dbReference>
<dbReference type="GO" id="GO:0016491">
    <property type="term" value="F:oxidoreductase activity"/>
    <property type="evidence" value="ECO:0007669"/>
    <property type="project" value="InterPro"/>
</dbReference>
<gene>
    <name evidence="2" type="primary">yogA_1</name>
    <name evidence="2" type="ORF">A0J61_03825</name>
</gene>
<dbReference type="InterPro" id="IPR011032">
    <property type="entry name" value="GroES-like_sf"/>
</dbReference>
<dbReference type="PANTHER" id="PTHR45033:SF3">
    <property type="entry name" value="DEHYDROGENASE, PUTATIVE (AFU_ORTHOLOGUE AFUA_2G13270)-RELATED"/>
    <property type="match status" value="1"/>
</dbReference>
<dbReference type="Gene3D" id="3.90.180.10">
    <property type="entry name" value="Medium-chain alcohol dehydrogenases, catalytic domain"/>
    <property type="match status" value="1"/>
</dbReference>
<evidence type="ECO:0000259" key="1">
    <source>
        <dbReference type="SMART" id="SM00829"/>
    </source>
</evidence>
<dbReference type="OrthoDB" id="449487at2759"/>
<dbReference type="SUPFAM" id="SSF51735">
    <property type="entry name" value="NAD(P)-binding Rossmann-fold domains"/>
    <property type="match status" value="1"/>
</dbReference>
<feature type="domain" description="Enoyl reductase (ER)" evidence="1">
    <location>
        <begin position="19"/>
        <end position="341"/>
    </location>
</feature>
<dbReference type="InParanoid" id="A0A1C7NHZ2"/>
<keyword evidence="3" id="KW-1185">Reference proteome</keyword>
<comment type="caution">
    <text evidence="2">The sequence shown here is derived from an EMBL/GenBank/DDBJ whole genome shotgun (WGS) entry which is preliminary data.</text>
</comment>
<dbReference type="InterPro" id="IPR036291">
    <property type="entry name" value="NAD(P)-bd_dom_sf"/>
</dbReference>
<dbReference type="InterPro" id="IPR020843">
    <property type="entry name" value="ER"/>
</dbReference>
<dbReference type="AlphaFoldDB" id="A0A1C7NHZ2"/>
<accession>A0A1C7NHZ2</accession>
<evidence type="ECO:0000313" key="3">
    <source>
        <dbReference type="Proteomes" id="UP000093000"/>
    </source>
</evidence>
<dbReference type="Pfam" id="PF08240">
    <property type="entry name" value="ADH_N"/>
    <property type="match status" value="1"/>
</dbReference>
<dbReference type="SMART" id="SM00829">
    <property type="entry name" value="PKS_ER"/>
    <property type="match status" value="1"/>
</dbReference>
<dbReference type="InterPro" id="IPR013149">
    <property type="entry name" value="ADH-like_C"/>
</dbReference>
<dbReference type="InterPro" id="IPR052711">
    <property type="entry name" value="Zinc_ADH-like"/>
</dbReference>
<reference evidence="2 3" key="1">
    <citation type="submission" date="2016-03" db="EMBL/GenBank/DDBJ databases">
        <title>Choanephora cucurbitarum.</title>
        <authorList>
            <person name="Min B."/>
            <person name="Park H."/>
            <person name="Park J.-H."/>
            <person name="Shin H.-D."/>
            <person name="Choi I.-G."/>
        </authorList>
    </citation>
    <scope>NUCLEOTIDE SEQUENCE [LARGE SCALE GENOMIC DNA]</scope>
    <source>
        <strain evidence="2 3">KUS-F28377</strain>
    </source>
</reference>
<organism evidence="2 3">
    <name type="scientific">Choanephora cucurbitarum</name>
    <dbReference type="NCBI Taxonomy" id="101091"/>
    <lineage>
        <taxon>Eukaryota</taxon>
        <taxon>Fungi</taxon>
        <taxon>Fungi incertae sedis</taxon>
        <taxon>Mucoromycota</taxon>
        <taxon>Mucoromycotina</taxon>
        <taxon>Mucoromycetes</taxon>
        <taxon>Mucorales</taxon>
        <taxon>Mucorineae</taxon>
        <taxon>Choanephoraceae</taxon>
        <taxon>Choanephoroideae</taxon>
        <taxon>Choanephora</taxon>
    </lineage>
</organism>
<proteinExistence type="predicted"/>
<dbReference type="InterPro" id="IPR013154">
    <property type="entry name" value="ADH-like_N"/>
</dbReference>
<evidence type="ECO:0000313" key="2">
    <source>
        <dbReference type="EMBL" id="OBZ88136.1"/>
    </source>
</evidence>